<reference evidence="5" key="3">
    <citation type="submission" date="2023-05" db="EMBL/GenBank/DDBJ databases">
        <authorList>
            <person name="Smith C.H."/>
        </authorList>
    </citation>
    <scope>NUCLEOTIDE SEQUENCE</scope>
    <source>
        <strain evidence="5">CHS0354</strain>
        <tissue evidence="5">Mantle</tissue>
    </source>
</reference>
<dbReference type="InterPro" id="IPR050145">
    <property type="entry name" value="Centrin_CML-like"/>
</dbReference>
<gene>
    <name evidence="5" type="ORF">CHS0354_029110</name>
</gene>
<feature type="domain" description="EF-hand" evidence="4">
    <location>
        <begin position="83"/>
        <end position="118"/>
    </location>
</feature>
<feature type="compositionally biased region" description="Basic and acidic residues" evidence="3">
    <location>
        <begin position="12"/>
        <end position="22"/>
    </location>
</feature>
<organism evidence="5 6">
    <name type="scientific">Potamilus streckersoni</name>
    <dbReference type="NCBI Taxonomy" id="2493646"/>
    <lineage>
        <taxon>Eukaryota</taxon>
        <taxon>Metazoa</taxon>
        <taxon>Spiralia</taxon>
        <taxon>Lophotrochozoa</taxon>
        <taxon>Mollusca</taxon>
        <taxon>Bivalvia</taxon>
        <taxon>Autobranchia</taxon>
        <taxon>Heteroconchia</taxon>
        <taxon>Palaeoheterodonta</taxon>
        <taxon>Unionida</taxon>
        <taxon>Unionoidea</taxon>
        <taxon>Unionidae</taxon>
        <taxon>Ambleminae</taxon>
        <taxon>Lampsilini</taxon>
        <taxon>Potamilus</taxon>
    </lineage>
</organism>
<feature type="domain" description="EF-hand" evidence="4">
    <location>
        <begin position="47"/>
        <end position="82"/>
    </location>
</feature>
<dbReference type="SMART" id="SM00054">
    <property type="entry name" value="EFh"/>
    <property type="match status" value="4"/>
</dbReference>
<dbReference type="Gene3D" id="1.10.238.10">
    <property type="entry name" value="EF-hand"/>
    <property type="match status" value="2"/>
</dbReference>
<evidence type="ECO:0000259" key="4">
    <source>
        <dbReference type="PROSITE" id="PS50222"/>
    </source>
</evidence>
<feature type="compositionally biased region" description="Basic and acidic residues" evidence="3">
    <location>
        <begin position="199"/>
        <end position="218"/>
    </location>
</feature>
<keyword evidence="1" id="KW-0677">Repeat</keyword>
<evidence type="ECO:0000256" key="1">
    <source>
        <dbReference type="ARBA" id="ARBA00022737"/>
    </source>
</evidence>
<dbReference type="AlphaFoldDB" id="A0AAE0SXZ3"/>
<proteinExistence type="predicted"/>
<feature type="domain" description="EF-hand" evidence="4">
    <location>
        <begin position="121"/>
        <end position="156"/>
    </location>
</feature>
<dbReference type="Proteomes" id="UP001195483">
    <property type="component" value="Unassembled WGS sequence"/>
</dbReference>
<reference evidence="5" key="2">
    <citation type="journal article" date="2021" name="Genome Biol. Evol.">
        <title>Developing a high-quality reference genome for a parasitic bivalve with doubly uniparental inheritance (Bivalvia: Unionida).</title>
        <authorList>
            <person name="Smith C.H."/>
        </authorList>
    </citation>
    <scope>NUCLEOTIDE SEQUENCE</scope>
    <source>
        <strain evidence="5">CHS0354</strain>
        <tissue evidence="5">Mantle</tissue>
    </source>
</reference>
<evidence type="ECO:0000256" key="3">
    <source>
        <dbReference type="SAM" id="MobiDB-lite"/>
    </source>
</evidence>
<dbReference type="PROSITE" id="PS50222">
    <property type="entry name" value="EF_HAND_2"/>
    <property type="match status" value="4"/>
</dbReference>
<feature type="compositionally biased region" description="Acidic residues" evidence="3">
    <location>
        <begin position="23"/>
        <end position="36"/>
    </location>
</feature>
<dbReference type="InterPro" id="IPR018247">
    <property type="entry name" value="EF_Hand_1_Ca_BS"/>
</dbReference>
<comment type="caution">
    <text evidence="5">The sequence shown here is derived from an EMBL/GenBank/DDBJ whole genome shotgun (WGS) entry which is preliminary data.</text>
</comment>
<sequence>MDFMTLLEEEEERKKKEEKDEKNEEEEEEEEKDEEPDYCQMYNLTEEQVEEFREAFRLFDPDGDGTITSLELGMVMRVIGQNPTEAELQDMINEVDQDGNGTIEFEEFVAMMATRAKQQEDSDDIMQKTFSVFDRDKTGYITSNNLRTVLRNIGMRFSAKVVQEMINEVDSDGDGKVNYEEFKVMMTSTGRYLKKPKQEKKGVVKKTNDKNETMKNDD</sequence>
<keyword evidence="2" id="KW-0106">Calcium</keyword>
<protein>
    <recommendedName>
        <fullName evidence="4">EF-hand domain-containing protein</fullName>
    </recommendedName>
</protein>
<dbReference type="Pfam" id="PF13499">
    <property type="entry name" value="EF-hand_7"/>
    <property type="match status" value="2"/>
</dbReference>
<feature type="region of interest" description="Disordered" evidence="3">
    <location>
        <begin position="1"/>
        <end position="36"/>
    </location>
</feature>
<dbReference type="EMBL" id="JAEAOA010001748">
    <property type="protein sequence ID" value="KAK3599648.1"/>
    <property type="molecule type" value="Genomic_DNA"/>
</dbReference>
<dbReference type="GO" id="GO:0005509">
    <property type="term" value="F:calcium ion binding"/>
    <property type="evidence" value="ECO:0007669"/>
    <property type="project" value="InterPro"/>
</dbReference>
<feature type="domain" description="EF-hand" evidence="4">
    <location>
        <begin position="157"/>
        <end position="192"/>
    </location>
</feature>
<evidence type="ECO:0000313" key="5">
    <source>
        <dbReference type="EMBL" id="KAK3599648.1"/>
    </source>
</evidence>
<dbReference type="PROSITE" id="PS00018">
    <property type="entry name" value="EF_HAND_1"/>
    <property type="match status" value="3"/>
</dbReference>
<evidence type="ECO:0000313" key="6">
    <source>
        <dbReference type="Proteomes" id="UP001195483"/>
    </source>
</evidence>
<dbReference type="PANTHER" id="PTHR23050">
    <property type="entry name" value="CALCIUM BINDING PROTEIN"/>
    <property type="match status" value="1"/>
</dbReference>
<feature type="region of interest" description="Disordered" evidence="3">
    <location>
        <begin position="195"/>
        <end position="218"/>
    </location>
</feature>
<dbReference type="SUPFAM" id="SSF47473">
    <property type="entry name" value="EF-hand"/>
    <property type="match status" value="1"/>
</dbReference>
<dbReference type="InterPro" id="IPR011992">
    <property type="entry name" value="EF-hand-dom_pair"/>
</dbReference>
<dbReference type="GO" id="GO:0043226">
    <property type="term" value="C:organelle"/>
    <property type="evidence" value="ECO:0007669"/>
    <property type="project" value="UniProtKB-ARBA"/>
</dbReference>
<dbReference type="InterPro" id="IPR002048">
    <property type="entry name" value="EF_hand_dom"/>
</dbReference>
<name>A0AAE0SXZ3_9BIVA</name>
<evidence type="ECO:0000256" key="2">
    <source>
        <dbReference type="ARBA" id="ARBA00022837"/>
    </source>
</evidence>
<reference evidence="5" key="1">
    <citation type="journal article" date="2021" name="Genome Biol. Evol.">
        <title>A High-Quality Reference Genome for a Parasitic Bivalve with Doubly Uniparental Inheritance (Bivalvia: Unionida).</title>
        <authorList>
            <person name="Smith C.H."/>
        </authorList>
    </citation>
    <scope>NUCLEOTIDE SEQUENCE</scope>
    <source>
        <strain evidence="5">CHS0354</strain>
    </source>
</reference>
<dbReference type="FunFam" id="1.10.238.10:FF:000178">
    <property type="entry name" value="Calmodulin-2 A"/>
    <property type="match status" value="1"/>
</dbReference>
<dbReference type="CDD" id="cd00051">
    <property type="entry name" value="EFh"/>
    <property type="match status" value="2"/>
</dbReference>
<accession>A0AAE0SXZ3</accession>
<keyword evidence="6" id="KW-1185">Reference proteome</keyword>